<comment type="caution">
    <text evidence="2">The sequence shown here is derived from an EMBL/GenBank/DDBJ whole genome shotgun (WGS) entry which is preliminary data.</text>
</comment>
<proteinExistence type="predicted"/>
<dbReference type="EMBL" id="JABWDY010003809">
    <property type="protein sequence ID" value="KAF5205646.1"/>
    <property type="molecule type" value="Genomic_DNA"/>
</dbReference>
<sequence length="118" mass="13654">MLVTSVFPSPDYYSRRGLLDKARDIFEELALSTVSTARDFSLLFDTYSHFEESALAAKMEEDTLFSPAGDEIFRVADNCRLYTHLSLSQFTKRILHSYLWLNDAQDTDLRLARLEHLI</sequence>
<dbReference type="AlphaFoldDB" id="A0A7J6X792"/>
<reference evidence="2 3" key="1">
    <citation type="submission" date="2020-06" db="EMBL/GenBank/DDBJ databases">
        <title>Transcriptomic and genomic resources for Thalictrum thalictroides and T. hernandezii: Facilitating candidate gene discovery in an emerging model plant lineage.</title>
        <authorList>
            <person name="Arias T."/>
            <person name="Riano-Pachon D.M."/>
            <person name="Di Stilio V.S."/>
        </authorList>
    </citation>
    <scope>NUCLEOTIDE SEQUENCE [LARGE SCALE GENOMIC DNA]</scope>
    <source>
        <strain evidence="3">cv. WT478/WT964</strain>
        <tissue evidence="2">Leaves</tissue>
    </source>
</reference>
<name>A0A7J6X792_THATH</name>
<dbReference type="Pfam" id="PF23220">
    <property type="entry name" value="HAT_Syf1_M"/>
    <property type="match status" value="1"/>
</dbReference>
<organism evidence="2 3">
    <name type="scientific">Thalictrum thalictroides</name>
    <name type="common">Rue-anemone</name>
    <name type="synonym">Anemone thalictroides</name>
    <dbReference type="NCBI Taxonomy" id="46969"/>
    <lineage>
        <taxon>Eukaryota</taxon>
        <taxon>Viridiplantae</taxon>
        <taxon>Streptophyta</taxon>
        <taxon>Embryophyta</taxon>
        <taxon>Tracheophyta</taxon>
        <taxon>Spermatophyta</taxon>
        <taxon>Magnoliopsida</taxon>
        <taxon>Ranunculales</taxon>
        <taxon>Ranunculaceae</taxon>
        <taxon>Thalictroideae</taxon>
        <taxon>Thalictrum</taxon>
    </lineage>
</organism>
<accession>A0A7J6X792</accession>
<evidence type="ECO:0000313" key="2">
    <source>
        <dbReference type="EMBL" id="KAF5205646.1"/>
    </source>
</evidence>
<protein>
    <submittedName>
        <fullName evidence="2">Tetratricopeptide repeat (TPR)-like superfamily protein</fullName>
    </submittedName>
</protein>
<dbReference type="InterPro" id="IPR056350">
    <property type="entry name" value="HAT_Syf1_central"/>
</dbReference>
<feature type="domain" description="Pre-mRNA-splicing factor SYF1 central HAT repeats" evidence="1">
    <location>
        <begin position="11"/>
        <end position="63"/>
    </location>
</feature>
<evidence type="ECO:0000313" key="3">
    <source>
        <dbReference type="Proteomes" id="UP000554482"/>
    </source>
</evidence>
<evidence type="ECO:0000259" key="1">
    <source>
        <dbReference type="Pfam" id="PF23220"/>
    </source>
</evidence>
<keyword evidence="3" id="KW-1185">Reference proteome</keyword>
<gene>
    <name evidence="2" type="ORF">FRX31_004766</name>
</gene>
<dbReference type="OrthoDB" id="1728212at2759"/>
<dbReference type="Proteomes" id="UP000554482">
    <property type="component" value="Unassembled WGS sequence"/>
</dbReference>